<keyword evidence="8" id="KW-0436">Ligase</keyword>
<dbReference type="Proteomes" id="UP001257739">
    <property type="component" value="Unassembled WGS sequence"/>
</dbReference>
<keyword evidence="2 6" id="KW-0812">Transmembrane</keyword>
<dbReference type="InterPro" id="IPR007016">
    <property type="entry name" value="O-antigen_ligase-rel_domated"/>
</dbReference>
<evidence type="ECO:0000256" key="5">
    <source>
        <dbReference type="SAM" id="MobiDB-lite"/>
    </source>
</evidence>
<feature type="transmembrane region" description="Helical" evidence="6">
    <location>
        <begin position="244"/>
        <end position="271"/>
    </location>
</feature>
<evidence type="ECO:0000259" key="7">
    <source>
        <dbReference type="Pfam" id="PF04932"/>
    </source>
</evidence>
<feature type="region of interest" description="Disordered" evidence="5">
    <location>
        <begin position="1"/>
        <end position="20"/>
    </location>
</feature>
<evidence type="ECO:0000256" key="6">
    <source>
        <dbReference type="SAM" id="Phobius"/>
    </source>
</evidence>
<protein>
    <submittedName>
        <fullName evidence="8">O-antigen ligase</fullName>
    </submittedName>
</protein>
<dbReference type="Pfam" id="PF04932">
    <property type="entry name" value="Wzy_C"/>
    <property type="match status" value="1"/>
</dbReference>
<name>A0ABU1UKM4_9ACTN</name>
<organism evidence="8 9">
    <name type="scientific">Aeromicrobium panaciterrae</name>
    <dbReference type="NCBI Taxonomy" id="363861"/>
    <lineage>
        <taxon>Bacteria</taxon>
        <taxon>Bacillati</taxon>
        <taxon>Actinomycetota</taxon>
        <taxon>Actinomycetes</taxon>
        <taxon>Propionibacteriales</taxon>
        <taxon>Nocardioidaceae</taxon>
        <taxon>Aeromicrobium</taxon>
    </lineage>
</organism>
<feature type="transmembrane region" description="Helical" evidence="6">
    <location>
        <begin position="98"/>
        <end position="117"/>
    </location>
</feature>
<evidence type="ECO:0000256" key="1">
    <source>
        <dbReference type="ARBA" id="ARBA00004141"/>
    </source>
</evidence>
<keyword evidence="4 6" id="KW-0472">Membrane</keyword>
<proteinExistence type="predicted"/>
<dbReference type="EMBL" id="JAVDWH010000001">
    <property type="protein sequence ID" value="MDR7085724.1"/>
    <property type="molecule type" value="Genomic_DNA"/>
</dbReference>
<feature type="region of interest" description="Disordered" evidence="5">
    <location>
        <begin position="436"/>
        <end position="457"/>
    </location>
</feature>
<dbReference type="InterPro" id="IPR051533">
    <property type="entry name" value="WaaL-like"/>
</dbReference>
<evidence type="ECO:0000256" key="4">
    <source>
        <dbReference type="ARBA" id="ARBA00023136"/>
    </source>
</evidence>
<feature type="domain" description="O-antigen ligase-related" evidence="7">
    <location>
        <begin position="245"/>
        <end position="372"/>
    </location>
</feature>
<feature type="compositionally biased region" description="Basic and acidic residues" evidence="5">
    <location>
        <begin position="436"/>
        <end position="445"/>
    </location>
</feature>
<feature type="transmembrane region" description="Helical" evidence="6">
    <location>
        <begin position="123"/>
        <end position="145"/>
    </location>
</feature>
<feature type="transmembrane region" description="Helical" evidence="6">
    <location>
        <begin position="25"/>
        <end position="43"/>
    </location>
</feature>
<evidence type="ECO:0000256" key="3">
    <source>
        <dbReference type="ARBA" id="ARBA00022989"/>
    </source>
</evidence>
<feature type="transmembrane region" description="Helical" evidence="6">
    <location>
        <begin position="50"/>
        <end position="68"/>
    </location>
</feature>
<feature type="transmembrane region" description="Helical" evidence="6">
    <location>
        <begin position="278"/>
        <end position="296"/>
    </location>
</feature>
<keyword evidence="3 6" id="KW-1133">Transmembrane helix</keyword>
<feature type="transmembrane region" description="Helical" evidence="6">
    <location>
        <begin position="152"/>
        <end position="173"/>
    </location>
</feature>
<evidence type="ECO:0000313" key="8">
    <source>
        <dbReference type="EMBL" id="MDR7085724.1"/>
    </source>
</evidence>
<sequence>MSSRTPTRSGGSTRRSKRPRSRAPLAPVLVPILVVAFTCLFLLPAAISSPLIAVAVIAMLTLLGYVAAVGFDKASTTMLIMAFGFAPLTLFEIGPRPFVLASFLFAIAFFLALPRLLHEPLRLPGMFMLGAVLFTVMGLISAPLAIDSAVSLAYVFVAVTGLVVIPAAVAWMAPTNRQMWAMMFAFCIGTAISTIYGLPRNIYRNAGFTYHPVALAYTAMLALSFVPYLLTLKVRGRWLFVPPLAAIAVVGVWTSGSRTGLVVLAALVVLIPLLERSLKLGIAVIAGILLIMPTILKATGDKSNTSALSRLFGGGGAQDSDTTRLSTLRDALDQVQQNPLFGNGYSTEHTYVIHNIYLQVLAAEGLIGLIGLILIFSAMVAPLRKVTAPRRALAYPALAAILAGPFQPNMGDHYLGLSLGLSMVVAVGLLKQPPDDGFPKPEAPRPKLYIRPGRPTG</sequence>
<keyword evidence="9" id="KW-1185">Reference proteome</keyword>
<dbReference type="RefSeq" id="WP_309966565.1">
    <property type="nucleotide sequence ID" value="NZ_JAVDWH010000001.1"/>
</dbReference>
<evidence type="ECO:0000256" key="2">
    <source>
        <dbReference type="ARBA" id="ARBA00022692"/>
    </source>
</evidence>
<feature type="transmembrane region" description="Helical" evidence="6">
    <location>
        <begin position="179"/>
        <end position="198"/>
    </location>
</feature>
<evidence type="ECO:0000313" key="9">
    <source>
        <dbReference type="Proteomes" id="UP001257739"/>
    </source>
</evidence>
<feature type="compositionally biased region" description="Low complexity" evidence="5">
    <location>
        <begin position="1"/>
        <end position="13"/>
    </location>
</feature>
<dbReference type="PANTHER" id="PTHR37422">
    <property type="entry name" value="TEICHURONIC ACID BIOSYNTHESIS PROTEIN TUAE"/>
    <property type="match status" value="1"/>
</dbReference>
<feature type="transmembrane region" description="Helical" evidence="6">
    <location>
        <begin position="356"/>
        <end position="380"/>
    </location>
</feature>
<accession>A0ABU1UKM4</accession>
<comment type="subcellular location">
    <subcellularLocation>
        <location evidence="1">Membrane</location>
        <topology evidence="1">Multi-pass membrane protein</topology>
    </subcellularLocation>
</comment>
<comment type="caution">
    <text evidence="8">The sequence shown here is derived from an EMBL/GenBank/DDBJ whole genome shotgun (WGS) entry which is preliminary data.</text>
</comment>
<gene>
    <name evidence="8" type="ORF">J2X11_000563</name>
</gene>
<reference evidence="8 9" key="1">
    <citation type="submission" date="2023-07" db="EMBL/GenBank/DDBJ databases">
        <title>Sorghum-associated microbial communities from plants grown in Nebraska, USA.</title>
        <authorList>
            <person name="Schachtman D."/>
        </authorList>
    </citation>
    <scope>NUCLEOTIDE SEQUENCE [LARGE SCALE GENOMIC DNA]</scope>
    <source>
        <strain evidence="8 9">BE248</strain>
    </source>
</reference>
<feature type="transmembrane region" description="Helical" evidence="6">
    <location>
        <begin position="210"/>
        <end position="232"/>
    </location>
</feature>
<dbReference type="PANTHER" id="PTHR37422:SF21">
    <property type="entry name" value="EXOQ-LIKE PROTEIN"/>
    <property type="match status" value="1"/>
</dbReference>
<dbReference type="GO" id="GO:0016874">
    <property type="term" value="F:ligase activity"/>
    <property type="evidence" value="ECO:0007669"/>
    <property type="project" value="UniProtKB-KW"/>
</dbReference>